<accession>A0A7Z0CJE7</accession>
<evidence type="ECO:0000313" key="3">
    <source>
        <dbReference type="EMBL" id="NYI43591.1"/>
    </source>
</evidence>
<dbReference type="AlphaFoldDB" id="A0A7Z0CJE7"/>
<comment type="caution">
    <text evidence="3">The sequence shown here is derived from an EMBL/GenBank/DDBJ whole genome shotgun (WGS) entry which is preliminary data.</text>
</comment>
<protein>
    <submittedName>
        <fullName evidence="3">LPPG:FO 2-phospho-L-lactate transferase</fullName>
        <ecNumber evidence="3">2.7.8.28</ecNumber>
    </submittedName>
</protein>
<dbReference type="GO" id="GO:0000287">
    <property type="term" value="F:magnesium ion binding"/>
    <property type="evidence" value="ECO:0007669"/>
    <property type="project" value="InterPro"/>
</dbReference>
<name>A0A7Z0CJE7_9ACTN</name>
<dbReference type="Gene3D" id="1.10.8.240">
    <property type="entry name" value="CofD-like domain"/>
    <property type="match status" value="1"/>
</dbReference>
<evidence type="ECO:0000256" key="1">
    <source>
        <dbReference type="ARBA" id="ARBA00022679"/>
    </source>
</evidence>
<evidence type="ECO:0000313" key="4">
    <source>
        <dbReference type="Proteomes" id="UP000562045"/>
    </source>
</evidence>
<gene>
    <name evidence="3" type="ORF">BJ993_000671</name>
</gene>
<dbReference type="RefSeq" id="WP_308645459.1">
    <property type="nucleotide sequence ID" value="NZ_JACBZM010000001.1"/>
</dbReference>
<dbReference type="GO" id="GO:0043743">
    <property type="term" value="F:LPPG:FO 2-phospho-L-lactate transferase activity"/>
    <property type="evidence" value="ECO:0007669"/>
    <property type="project" value="UniProtKB-EC"/>
</dbReference>
<dbReference type="EMBL" id="JACBZM010000001">
    <property type="protein sequence ID" value="NYI43591.1"/>
    <property type="molecule type" value="Genomic_DNA"/>
</dbReference>
<dbReference type="InterPro" id="IPR010115">
    <property type="entry name" value="FbiA/CofD"/>
</dbReference>
<dbReference type="Proteomes" id="UP000562045">
    <property type="component" value="Unassembled WGS sequence"/>
</dbReference>
<reference evidence="3 4" key="1">
    <citation type="submission" date="2020-07" db="EMBL/GenBank/DDBJ databases">
        <title>Sequencing the genomes of 1000 actinobacteria strains.</title>
        <authorList>
            <person name="Klenk H.-P."/>
        </authorList>
    </citation>
    <scope>NUCLEOTIDE SEQUENCE [LARGE SCALE GENOMIC DNA]</scope>
    <source>
        <strain evidence="3 4">DSM 15131</strain>
    </source>
</reference>
<dbReference type="Pfam" id="PF01933">
    <property type="entry name" value="CofD"/>
    <property type="match status" value="1"/>
</dbReference>
<dbReference type="PANTHER" id="PTHR43007:SF1">
    <property type="entry name" value="2-PHOSPHO-L-LACTATE TRANSFERASE"/>
    <property type="match status" value="1"/>
</dbReference>
<keyword evidence="1 3" id="KW-0808">Transferase</keyword>
<dbReference type="PANTHER" id="PTHR43007">
    <property type="entry name" value="2-PHOSPHO-L-LACTATE TRANSFERASE"/>
    <property type="match status" value="1"/>
</dbReference>
<dbReference type="NCBIfam" id="TIGR01819">
    <property type="entry name" value="F420_cofD"/>
    <property type="match status" value="1"/>
</dbReference>
<organism evidence="3 4">
    <name type="scientific">Nocardioides aromaticivorans</name>
    <dbReference type="NCBI Taxonomy" id="200618"/>
    <lineage>
        <taxon>Bacteria</taxon>
        <taxon>Bacillati</taxon>
        <taxon>Actinomycetota</taxon>
        <taxon>Actinomycetes</taxon>
        <taxon>Propionibacteriales</taxon>
        <taxon>Nocardioidaceae</taxon>
        <taxon>Nocardioides</taxon>
    </lineage>
</organism>
<dbReference type="CDD" id="cd07186">
    <property type="entry name" value="CofD_like"/>
    <property type="match status" value="1"/>
</dbReference>
<dbReference type="InterPro" id="IPR038136">
    <property type="entry name" value="CofD-like_dom_sf"/>
</dbReference>
<sequence>MDSSNATPDLTTTDVIRNITVLSGGMGGARFLQGLLHGIEGDLLPGVSPDARVTVIANTCDDWWVHGLKVCPDLDTVMYTLGDGIDLERGWGRRAETWSAKEELAAYGVEPTWFGLGDRDIATHLVRTQMLDAGYPLSQVTEALCRRWLTPRYGDRLTLLPMTDDRAETHVAVADPESPSGTRVVHFQEYWVRLRAAVPAETLVFVGLDQATPAPGVLDAITGADLVVLPPSNPVVSVGTILGVPGLREAIRGTTARVVGLSPIVGSSHVRGMAEQMLTSIGVEVSAAGVGLNYGARTGGGVLDGWLIDERDADQVARLEAAGIATAAVPLMMTDHDATAAMAAAAVALVR</sequence>
<evidence type="ECO:0000256" key="2">
    <source>
        <dbReference type="ARBA" id="ARBA00022842"/>
    </source>
</evidence>
<dbReference type="InterPro" id="IPR002882">
    <property type="entry name" value="CofD"/>
</dbReference>
<dbReference type="SUPFAM" id="SSF142338">
    <property type="entry name" value="CofD-like"/>
    <property type="match status" value="1"/>
</dbReference>
<dbReference type="EC" id="2.7.8.28" evidence="3"/>
<dbReference type="Gene3D" id="3.40.50.10680">
    <property type="entry name" value="CofD-like domains"/>
    <property type="match status" value="1"/>
</dbReference>
<dbReference type="HAMAP" id="MF_01257">
    <property type="entry name" value="CofD"/>
    <property type="match status" value="1"/>
</dbReference>
<keyword evidence="2" id="KW-0460">Magnesium</keyword>
<proteinExistence type="inferred from homology"/>
<dbReference type="FunFam" id="1.10.8.240:FF:000001">
    <property type="entry name" value="2-phospho-L-lactate transferase"/>
    <property type="match status" value="1"/>
</dbReference>